<reference evidence="1" key="1">
    <citation type="journal article" date="2014" name="Int. J. Syst. Evol. Microbiol.">
        <title>Complete genome sequence of Corynebacterium casei LMG S-19264T (=DSM 44701T), isolated from a smear-ripened cheese.</title>
        <authorList>
            <consortium name="US DOE Joint Genome Institute (JGI-PGF)"/>
            <person name="Walter F."/>
            <person name="Albersmeier A."/>
            <person name="Kalinowski J."/>
            <person name="Ruckert C."/>
        </authorList>
    </citation>
    <scope>NUCLEOTIDE SEQUENCE</scope>
    <source>
        <strain evidence="1">VKM B-2555</strain>
    </source>
</reference>
<protein>
    <submittedName>
        <fullName evidence="1">Uncharacterized protein</fullName>
    </submittedName>
</protein>
<proteinExistence type="predicted"/>
<reference evidence="1" key="2">
    <citation type="submission" date="2023-01" db="EMBL/GenBank/DDBJ databases">
        <authorList>
            <person name="Sun Q."/>
            <person name="Evtushenko L."/>
        </authorList>
    </citation>
    <scope>NUCLEOTIDE SEQUENCE</scope>
    <source>
        <strain evidence="1">VKM B-2555</strain>
    </source>
</reference>
<name>A0A9W6JMC5_9HYPH</name>
<dbReference type="InterPro" id="IPR043773">
    <property type="entry name" value="JetA"/>
</dbReference>
<evidence type="ECO:0000313" key="1">
    <source>
        <dbReference type="EMBL" id="GLK78128.1"/>
    </source>
</evidence>
<organism evidence="1 2">
    <name type="scientific">Methylopila jiangsuensis</name>
    <dbReference type="NCBI Taxonomy" id="586230"/>
    <lineage>
        <taxon>Bacteria</taxon>
        <taxon>Pseudomonadati</taxon>
        <taxon>Pseudomonadota</taxon>
        <taxon>Alphaproteobacteria</taxon>
        <taxon>Hyphomicrobiales</taxon>
        <taxon>Methylopilaceae</taxon>
        <taxon>Methylopila</taxon>
    </lineage>
</organism>
<dbReference type="AlphaFoldDB" id="A0A9W6JMC5"/>
<keyword evidence="2" id="KW-1185">Reference proteome</keyword>
<comment type="caution">
    <text evidence="1">The sequence shown here is derived from an EMBL/GenBank/DDBJ whole genome shotgun (WGS) entry which is preliminary data.</text>
</comment>
<dbReference type="RefSeq" id="WP_271205940.1">
    <property type="nucleotide sequence ID" value="NZ_BSFK01000016.1"/>
</dbReference>
<sequence>MSEHFLARAKVDIFRPFTGRHRAIFFEIVVELYERTLGVAADYDLVLDKAALTDIIVGELVRNRDLVFVHEDDDPDLDSPWDDKDYADKVRKRLKDFGMIEDFTDSGQLKVLWRFTPEGKRIAKMFSDTRRKTAAARQRSVRACKAALRAFVEEGNHEFLVDAYEYASTIFDDVCQVSDLFAEHQRRIMANDFPDSRAALEGYMEGVRDFDRRAKRYFNGDNIFNHASDLIDLVEQVEAMAPQLLGKLDKRIAEDHPALEESADGEPIHAWMLDRIRRVVLATRDIKHSELHRQVGEFNTKYAILINSLMKMSDNDGDDPLIRFAVVYGDSDEETREFLAREMLRALIPLRADLVDPDQIRIAERAERSVVPTKIKRRKVTREERLAVAVRDALTEAFAVPTAEVIRRVKVAAAATGETSLISLPVVTAHDVLSALSAPEIVRSVGPTSGLIIKESRARRSNGVFEAPDHKIVERA</sequence>
<gene>
    <name evidence="1" type="ORF">GCM10008171_33820</name>
</gene>
<dbReference type="EMBL" id="BSFK01000016">
    <property type="protein sequence ID" value="GLK78128.1"/>
    <property type="molecule type" value="Genomic_DNA"/>
</dbReference>
<evidence type="ECO:0000313" key="2">
    <source>
        <dbReference type="Proteomes" id="UP001143364"/>
    </source>
</evidence>
<dbReference type="Pfam" id="PF18982">
    <property type="entry name" value="JetA"/>
    <property type="match status" value="1"/>
</dbReference>
<accession>A0A9W6JMC5</accession>
<dbReference type="Proteomes" id="UP001143364">
    <property type="component" value="Unassembled WGS sequence"/>
</dbReference>